<dbReference type="AlphaFoldDB" id="A0A2P2PTQ6"/>
<name>A0A2P2PTQ6_RHIMU</name>
<accession>A0A2P2PTQ6</accession>
<dbReference type="EMBL" id="GGEC01077638">
    <property type="protein sequence ID" value="MBX58122.1"/>
    <property type="molecule type" value="Transcribed_RNA"/>
</dbReference>
<reference evidence="1" key="1">
    <citation type="submission" date="2018-02" db="EMBL/GenBank/DDBJ databases">
        <title>Rhizophora mucronata_Transcriptome.</title>
        <authorList>
            <person name="Meera S.P."/>
            <person name="Sreeshan A."/>
            <person name="Augustine A."/>
        </authorList>
    </citation>
    <scope>NUCLEOTIDE SEQUENCE</scope>
    <source>
        <tissue evidence="1">Leaf</tissue>
    </source>
</reference>
<evidence type="ECO:0000313" key="1">
    <source>
        <dbReference type="EMBL" id="MBX58122.1"/>
    </source>
</evidence>
<sequence length="32" mass="3974">MIRYRKLRNFKFLETLSAERSNAFFIFFLTNV</sequence>
<organism evidence="1">
    <name type="scientific">Rhizophora mucronata</name>
    <name type="common">Asiatic mangrove</name>
    <dbReference type="NCBI Taxonomy" id="61149"/>
    <lineage>
        <taxon>Eukaryota</taxon>
        <taxon>Viridiplantae</taxon>
        <taxon>Streptophyta</taxon>
        <taxon>Embryophyta</taxon>
        <taxon>Tracheophyta</taxon>
        <taxon>Spermatophyta</taxon>
        <taxon>Magnoliopsida</taxon>
        <taxon>eudicotyledons</taxon>
        <taxon>Gunneridae</taxon>
        <taxon>Pentapetalae</taxon>
        <taxon>rosids</taxon>
        <taxon>fabids</taxon>
        <taxon>Malpighiales</taxon>
        <taxon>Rhizophoraceae</taxon>
        <taxon>Rhizophora</taxon>
    </lineage>
</organism>
<protein>
    <submittedName>
        <fullName evidence="1">Uncharacterized protein</fullName>
    </submittedName>
</protein>
<proteinExistence type="predicted"/>